<feature type="transmembrane region" description="Helical" evidence="1">
    <location>
        <begin position="56"/>
        <end position="82"/>
    </location>
</feature>
<dbReference type="Proteomes" id="UP000002071">
    <property type="component" value="Chromosome"/>
</dbReference>
<accession>C7NN33</accession>
<proteinExistence type="predicted"/>
<feature type="transmembrane region" description="Helical" evidence="1">
    <location>
        <begin position="20"/>
        <end position="44"/>
    </location>
</feature>
<reference evidence="3 4" key="1">
    <citation type="journal article" date="2009" name="Stand. Genomic Sci.">
        <title>Complete genome sequence of Halorhabdus utahensis type strain (AX-2).</title>
        <authorList>
            <person name="Anderson I."/>
            <person name="Tindall B.J."/>
            <person name="Pomrenke H."/>
            <person name="Goker M."/>
            <person name="Lapidus A."/>
            <person name="Nolan M."/>
            <person name="Copeland A."/>
            <person name="Glavina Del Rio T."/>
            <person name="Chen F."/>
            <person name="Tice H."/>
            <person name="Cheng J.F."/>
            <person name="Lucas S."/>
            <person name="Chertkov O."/>
            <person name="Bruce D."/>
            <person name="Brettin T."/>
            <person name="Detter J.C."/>
            <person name="Han C."/>
            <person name="Goodwin L."/>
            <person name="Land M."/>
            <person name="Hauser L."/>
            <person name="Chang Y.J."/>
            <person name="Jeffries C.D."/>
            <person name="Pitluck S."/>
            <person name="Pati A."/>
            <person name="Mavromatis K."/>
            <person name="Ivanova N."/>
            <person name="Ovchinnikova G."/>
            <person name="Chen A."/>
            <person name="Palaniappan K."/>
            <person name="Chain P."/>
            <person name="Rohde M."/>
            <person name="Bristow J."/>
            <person name="Eisen J.A."/>
            <person name="Markowitz V."/>
            <person name="Hugenholtz P."/>
            <person name="Kyrpides N.C."/>
            <person name="Klenk H.P."/>
        </authorList>
    </citation>
    <scope>NUCLEOTIDE SEQUENCE [LARGE SCALE GENOMIC DNA]</scope>
    <source>
        <strain evidence="4">DSM 12940 / JCM 11049 / AX-2</strain>
    </source>
</reference>
<feature type="transmembrane region" description="Helical" evidence="1">
    <location>
        <begin position="125"/>
        <end position="158"/>
    </location>
</feature>
<evidence type="ECO:0000313" key="3">
    <source>
        <dbReference type="EMBL" id="ACV11433.1"/>
    </source>
</evidence>
<keyword evidence="1" id="KW-1133">Transmembrane helix</keyword>
<dbReference type="eggNOG" id="arCOG10735">
    <property type="taxonomic scope" value="Archaea"/>
</dbReference>
<protein>
    <recommendedName>
        <fullName evidence="2">DUF8173 domain-containing protein</fullName>
    </recommendedName>
</protein>
<name>C7NN33_HALUD</name>
<evidence type="ECO:0000256" key="1">
    <source>
        <dbReference type="SAM" id="Phobius"/>
    </source>
</evidence>
<dbReference type="HOGENOM" id="CLU_1465067_0_0_2"/>
<dbReference type="InterPro" id="IPR058486">
    <property type="entry name" value="DUF8173"/>
</dbReference>
<dbReference type="Pfam" id="PF26514">
    <property type="entry name" value="DUF8173"/>
    <property type="match status" value="1"/>
</dbReference>
<dbReference type="STRING" id="519442.Huta_1257"/>
<evidence type="ECO:0000259" key="2">
    <source>
        <dbReference type="Pfam" id="PF26514"/>
    </source>
</evidence>
<keyword evidence="4" id="KW-1185">Reference proteome</keyword>
<feature type="domain" description="DUF8173" evidence="2">
    <location>
        <begin position="18"/>
        <end position="164"/>
    </location>
</feature>
<organism evidence="3 4">
    <name type="scientific">Halorhabdus utahensis (strain DSM 12940 / JCM 11049 / AX-2)</name>
    <dbReference type="NCBI Taxonomy" id="519442"/>
    <lineage>
        <taxon>Archaea</taxon>
        <taxon>Methanobacteriati</taxon>
        <taxon>Methanobacteriota</taxon>
        <taxon>Stenosarchaea group</taxon>
        <taxon>Halobacteria</taxon>
        <taxon>Halobacteriales</taxon>
        <taxon>Haloarculaceae</taxon>
        <taxon>Halorhabdus</taxon>
    </lineage>
</organism>
<dbReference type="EMBL" id="CP001687">
    <property type="protein sequence ID" value="ACV11433.1"/>
    <property type="molecule type" value="Genomic_DNA"/>
</dbReference>
<sequence length="184" mass="19100">MAFGDPLEPLSTVSGIEPFQILGGGTIIAVCLVPFLLAFAPKWTADATRTARTSTLLSFGVGIVGAVGYAIPLLTLVAFGVYSQFRALSWLVTFTIQACFVLVSDAVAILALGKTISHRSGRLTTWLGVLVGSTTLVGLSAVPILGPIVVGVVALVGFGASLRRTFGSGVTTEATRAIPPRRRL</sequence>
<dbReference type="RefSeq" id="WP_015789007.1">
    <property type="nucleotide sequence ID" value="NC_013158.1"/>
</dbReference>
<keyword evidence="1" id="KW-0812">Transmembrane</keyword>
<dbReference type="AlphaFoldDB" id="C7NN33"/>
<dbReference type="GeneID" id="8383532"/>
<evidence type="ECO:0000313" key="4">
    <source>
        <dbReference type="Proteomes" id="UP000002071"/>
    </source>
</evidence>
<feature type="transmembrane region" description="Helical" evidence="1">
    <location>
        <begin position="88"/>
        <end position="113"/>
    </location>
</feature>
<dbReference type="KEGG" id="hut:Huta_1257"/>
<gene>
    <name evidence="3" type="ordered locus">Huta_1257</name>
</gene>
<keyword evidence="1" id="KW-0472">Membrane</keyword>